<reference evidence="2 3" key="1">
    <citation type="submission" date="2018-06" db="EMBL/GenBank/DDBJ databases">
        <title>Genomic Encyclopedia of Archaeal and Bacterial Type Strains, Phase II (KMG-II): from individual species to whole genera.</title>
        <authorList>
            <person name="Goeker M."/>
        </authorList>
    </citation>
    <scope>NUCLEOTIDE SEQUENCE [LARGE SCALE GENOMIC DNA]</scope>
    <source>
        <strain evidence="2 3">DSM 13087</strain>
    </source>
</reference>
<dbReference type="InterPro" id="IPR036388">
    <property type="entry name" value="WH-like_DNA-bd_sf"/>
</dbReference>
<dbReference type="OrthoDB" id="9795923at2"/>
<organism evidence="2 3">
    <name type="scientific">Roseinatronobacter thiooxidans</name>
    <dbReference type="NCBI Taxonomy" id="121821"/>
    <lineage>
        <taxon>Bacteria</taxon>
        <taxon>Pseudomonadati</taxon>
        <taxon>Pseudomonadota</taxon>
        <taxon>Alphaproteobacteria</taxon>
        <taxon>Rhodobacterales</taxon>
        <taxon>Paracoccaceae</taxon>
        <taxon>Roseinatronobacter</taxon>
    </lineage>
</organism>
<dbReference type="PANTHER" id="PTHR33221:SF4">
    <property type="entry name" value="HTH-TYPE TRANSCRIPTIONAL REPRESSOR NSRR"/>
    <property type="match status" value="1"/>
</dbReference>
<evidence type="ECO:0000313" key="3">
    <source>
        <dbReference type="Proteomes" id="UP000249364"/>
    </source>
</evidence>
<dbReference type="EMBL" id="QKZQ01000001">
    <property type="protein sequence ID" value="PZX47893.1"/>
    <property type="molecule type" value="Genomic_DNA"/>
</dbReference>
<dbReference type="PANTHER" id="PTHR33221">
    <property type="entry name" value="WINGED HELIX-TURN-HELIX TRANSCRIPTIONAL REGULATOR, RRF2 FAMILY"/>
    <property type="match status" value="1"/>
</dbReference>
<dbReference type="InterPro" id="IPR000944">
    <property type="entry name" value="Tscrpt_reg_Rrf2"/>
</dbReference>
<dbReference type="NCBIfam" id="TIGR00738">
    <property type="entry name" value="rrf2_super"/>
    <property type="match status" value="1"/>
</dbReference>
<dbReference type="InterPro" id="IPR036390">
    <property type="entry name" value="WH_DNA-bd_sf"/>
</dbReference>
<keyword evidence="3" id="KW-1185">Reference proteome</keyword>
<accession>A0A2W7QHZ3</accession>
<evidence type="ECO:0000256" key="1">
    <source>
        <dbReference type="ARBA" id="ARBA00023125"/>
    </source>
</evidence>
<dbReference type="AlphaFoldDB" id="A0A2W7QHZ3"/>
<keyword evidence="1" id="KW-0238">DNA-binding</keyword>
<sequence>MRLTTRTNLALRTLMFCAVNKDVLVRKQDAAKAVNASENHLAQVINKLAQEGFITTLRGRHGGFHLARAAENISVGAVFRAFESSLPFIECFSDHNTCPLKTHCVMRPHLARAVDAFYSALDDLYLSELVSCNSGLEALLAISGPPVPSKCTPRAPDDLTFRGAPELAAE</sequence>
<dbReference type="GO" id="GO:0003677">
    <property type="term" value="F:DNA binding"/>
    <property type="evidence" value="ECO:0007669"/>
    <property type="project" value="UniProtKB-KW"/>
</dbReference>
<comment type="caution">
    <text evidence="2">The sequence shown here is derived from an EMBL/GenBank/DDBJ whole genome shotgun (WGS) entry which is preliminary data.</text>
</comment>
<proteinExistence type="predicted"/>
<dbReference type="PROSITE" id="PS51197">
    <property type="entry name" value="HTH_RRF2_2"/>
    <property type="match status" value="1"/>
</dbReference>
<gene>
    <name evidence="2" type="ORF">LY56_00040</name>
</gene>
<dbReference type="GO" id="GO:0005829">
    <property type="term" value="C:cytosol"/>
    <property type="evidence" value="ECO:0007669"/>
    <property type="project" value="TreeGrafter"/>
</dbReference>
<dbReference type="Pfam" id="PF02082">
    <property type="entry name" value="Rrf2"/>
    <property type="match status" value="1"/>
</dbReference>
<dbReference type="GO" id="GO:0003700">
    <property type="term" value="F:DNA-binding transcription factor activity"/>
    <property type="evidence" value="ECO:0007669"/>
    <property type="project" value="TreeGrafter"/>
</dbReference>
<protein>
    <submittedName>
        <fullName evidence="2">BadM/Rrf2 family transcriptional regulator</fullName>
    </submittedName>
</protein>
<dbReference type="Gene3D" id="1.10.10.10">
    <property type="entry name" value="Winged helix-like DNA-binding domain superfamily/Winged helix DNA-binding domain"/>
    <property type="match status" value="1"/>
</dbReference>
<dbReference type="RefSeq" id="WP_084386158.1">
    <property type="nucleotide sequence ID" value="NZ_MEHT01000009.1"/>
</dbReference>
<dbReference type="SUPFAM" id="SSF46785">
    <property type="entry name" value="Winged helix' DNA-binding domain"/>
    <property type="match status" value="1"/>
</dbReference>
<dbReference type="STRING" id="121821.GCA_001870675_02112"/>
<evidence type="ECO:0000313" key="2">
    <source>
        <dbReference type="EMBL" id="PZX47893.1"/>
    </source>
</evidence>
<dbReference type="Proteomes" id="UP000249364">
    <property type="component" value="Unassembled WGS sequence"/>
</dbReference>
<name>A0A2W7QHZ3_9RHOB</name>